<dbReference type="InterPro" id="IPR012341">
    <property type="entry name" value="6hp_glycosidase-like_sf"/>
</dbReference>
<dbReference type="Gene3D" id="1.50.10.10">
    <property type="match status" value="2"/>
</dbReference>
<comment type="caution">
    <text evidence="3">The sequence shown here is derived from an EMBL/GenBank/DDBJ whole genome shotgun (WGS) entry which is preliminary data.</text>
</comment>
<accession>A0ABW9QY16</accession>
<name>A0ABW9QY16_9ACTN</name>
<evidence type="ECO:0000259" key="2">
    <source>
        <dbReference type="Pfam" id="PF22422"/>
    </source>
</evidence>
<evidence type="ECO:0000256" key="1">
    <source>
        <dbReference type="SAM" id="MobiDB-lite"/>
    </source>
</evidence>
<gene>
    <name evidence="3" type="ORF">GHK86_18770</name>
</gene>
<feature type="region of interest" description="Disordered" evidence="1">
    <location>
        <begin position="223"/>
        <end position="252"/>
    </location>
</feature>
<reference evidence="3 4" key="1">
    <citation type="submission" date="2019-11" db="EMBL/GenBank/DDBJ databases">
        <title>Acidiferrimicrobium australis gen. nov., sp. nov., an acidophilic and obligately heterotrophic, member of the Actinobacteria that catalyses dissimilatory oxido- reduction of iron isolated from metal-rich acidic water in Chile.</title>
        <authorList>
            <person name="Gonzalez D."/>
            <person name="Huber K."/>
            <person name="Hedrich S."/>
            <person name="Rojas-Villalobos C."/>
            <person name="Quatrini R."/>
            <person name="Dinamarca M.A."/>
            <person name="Schwarz A."/>
            <person name="Canales C."/>
            <person name="Nancucheo I."/>
        </authorList>
    </citation>
    <scope>NUCLEOTIDE SEQUENCE [LARGE SCALE GENOMIC DNA]</scope>
    <source>
        <strain evidence="3 4">USS-CCA1</strain>
    </source>
</reference>
<feature type="domain" description="Mannosylglycerate hydrolase MGH1-like glycoside hydrolase" evidence="2">
    <location>
        <begin position="441"/>
        <end position="552"/>
    </location>
</feature>
<proteinExistence type="predicted"/>
<dbReference type="SUPFAM" id="SSF48208">
    <property type="entry name" value="Six-hairpin glycosidases"/>
    <property type="match status" value="1"/>
</dbReference>
<evidence type="ECO:0000313" key="3">
    <source>
        <dbReference type="EMBL" id="MST34757.1"/>
    </source>
</evidence>
<dbReference type="InterPro" id="IPR004888">
    <property type="entry name" value="Glycoside_hydrolase_63"/>
</dbReference>
<dbReference type="Pfam" id="PF22422">
    <property type="entry name" value="MGH1-like_GH"/>
    <property type="match status" value="1"/>
</dbReference>
<evidence type="ECO:0000313" key="4">
    <source>
        <dbReference type="Proteomes" id="UP000437736"/>
    </source>
</evidence>
<dbReference type="InterPro" id="IPR008928">
    <property type="entry name" value="6-hairpin_glycosidase_sf"/>
</dbReference>
<dbReference type="PANTHER" id="PTHR10412">
    <property type="entry name" value="MANNOSYL-OLIGOSACCHARIDE GLUCOSIDASE"/>
    <property type="match status" value="1"/>
</dbReference>
<keyword evidence="4" id="KW-1185">Reference proteome</keyword>
<dbReference type="InterPro" id="IPR054491">
    <property type="entry name" value="MGH1-like_GH"/>
</dbReference>
<sequence length="903" mass="101598">MTTAADAGRAAEQGRLHEADHQGVAWRRWGPYLSERAWGTVREDYSADGDAWAYFPFEHASSRAYRWSEDGLGGVCDDQQLVCLALALWNGVDPILKERAYGLTNAQGNHGEDVKDYWWYLDATPTGSYLRWRYHYPQDPFPYDDLRGTNAARNRLQPEYELLDTGVFARDRYWVVTVTWAKADPDDLCWLIEVRNAGADAATIELLPTVWFRNRWTWTPGSARPTLALSPGPPATGPGSPSGTPAPDSDAPTALRAELPELGGWYLVGTGEALFCDNETNLHHLYGVPGPAYPKDGIGQHVIHGMATVNPAGTGTKAALRRRLTVAAGETASIRLRWSRRSDADLGDGFERVVAERRREADEFYAALTPEDATADEALVLRQAAAGMLWSKQFFHYNVERWFDGDPGQPAPPPQRREVRNGDWPHLDNRDLISMPDPWEYPWYASWDLAFHCVALAHLDPEFAKRQLILLGREWYQHPNGQLPAYEWNFSDVNPPVQAWAALRVAEIDAAKREARGEEGGVDLAFLERVFHKLVLNFTWWVNRKDAAGDNVFAGGFLGLDNIGLFDRSRPLPVAGRLEQSDGTAWMAMFSLNLLEIALLLAHHNHVYEDVATKFLEHFTYIAAAMGGQELWDDEDGFFYDVLALDDGTRRPIRVVSIAGAIALFAAAIVEDHDLADLPDFRRRLEWFCRYKPEYASHVAHLQEPGHEGSRLLSVVDQTRLVRMLHRCLDPGELLSDHGVRSLSARLRDNPYTMQLDGHSASIDYEPAESTNYLFGGNSNWRGPVWFPLNYLLIEALDRYGRYFHDQLRVEHPTGSGVQVTLSEVADDLGRRLVSIFLRGADGRRPVFGGTPLFQQDPAWRDQVWFHEYFHGDNGAGLGASHQTGWTGLVLDLIADRRLGGRH</sequence>
<feature type="compositionally biased region" description="Low complexity" evidence="1">
    <location>
        <begin position="237"/>
        <end position="252"/>
    </location>
</feature>
<organism evidence="3 4">
    <name type="scientific">Acidiferrimicrobium australe</name>
    <dbReference type="NCBI Taxonomy" id="2664430"/>
    <lineage>
        <taxon>Bacteria</taxon>
        <taxon>Bacillati</taxon>
        <taxon>Actinomycetota</taxon>
        <taxon>Acidimicrobiia</taxon>
        <taxon>Acidimicrobiales</taxon>
        <taxon>Acidimicrobiaceae</taxon>
        <taxon>Acidiferrimicrobium</taxon>
    </lineage>
</organism>
<protein>
    <submittedName>
        <fullName evidence="3">Glucosidase</fullName>
    </submittedName>
</protein>
<dbReference type="Proteomes" id="UP000437736">
    <property type="component" value="Unassembled WGS sequence"/>
</dbReference>
<dbReference type="EMBL" id="WJHE01001197">
    <property type="protein sequence ID" value="MST34757.1"/>
    <property type="molecule type" value="Genomic_DNA"/>
</dbReference>
<dbReference type="PANTHER" id="PTHR10412:SF10">
    <property type="entry name" value="GLYCOSYL HYDROLASE FAMILY 63 C-TERMINAL DOMAIN-CONTAINING PROTEIN"/>
    <property type="match status" value="1"/>
</dbReference>